<keyword evidence="4" id="KW-1185">Reference proteome</keyword>
<dbReference type="Proteomes" id="UP000694420">
    <property type="component" value="Unplaced"/>
</dbReference>
<dbReference type="InterPro" id="IPR001285">
    <property type="entry name" value="Synaptophysin/porin"/>
</dbReference>
<evidence type="ECO:0000256" key="1">
    <source>
        <dbReference type="SAM" id="MobiDB-lite"/>
    </source>
</evidence>
<reference evidence="3" key="1">
    <citation type="submission" date="2025-08" db="UniProtKB">
        <authorList>
            <consortium name="Ensembl"/>
        </authorList>
    </citation>
    <scope>IDENTIFICATION</scope>
</reference>
<feature type="region of interest" description="Disordered" evidence="1">
    <location>
        <begin position="131"/>
        <end position="231"/>
    </location>
</feature>
<evidence type="ECO:0000313" key="3">
    <source>
        <dbReference type="Ensembl" id="ENSNPEP00000011491.1"/>
    </source>
</evidence>
<evidence type="ECO:0000256" key="2">
    <source>
        <dbReference type="SAM" id="Phobius"/>
    </source>
</evidence>
<dbReference type="PANTHER" id="PTHR10306">
    <property type="entry name" value="SYNAPTOPHYSIN"/>
    <property type="match status" value="1"/>
</dbReference>
<sequence length="231" mass="24501">MCMCIYISGETGATVKCAGDGGDMSAISVQFGYPFRLYQVPFDMPTCEGASESQTLHLVGDFSAPAEFFVTLGVFSFLYAMAALVLYLRFHSLYSDNKKLPFTLFGFINFLLWAGNCWFVFKQTAWHASRELSPGKPSSSSLSSSAAALGPKEPAAAVPPEREPGAPEPPAKCHKKLARESRSGRGEDGGGGGGGRRARSPRQLPGARGARSSGAGRPPAALTPAPFTQQV</sequence>
<proteinExistence type="predicted"/>
<accession>A0A8C6ZD94</accession>
<keyword evidence="2" id="KW-1133">Transmembrane helix</keyword>
<feature type="transmembrane region" description="Helical" evidence="2">
    <location>
        <begin position="100"/>
        <end position="121"/>
    </location>
</feature>
<feature type="transmembrane region" description="Helical" evidence="2">
    <location>
        <begin position="68"/>
        <end position="88"/>
    </location>
</feature>
<feature type="compositionally biased region" description="Basic and acidic residues" evidence="1">
    <location>
        <begin position="178"/>
        <end position="188"/>
    </location>
</feature>
<organism evidence="3 4">
    <name type="scientific">Nothoprocta perdicaria</name>
    <name type="common">Chilean tinamou</name>
    <name type="synonym">Crypturus perdicarius</name>
    <dbReference type="NCBI Taxonomy" id="30464"/>
    <lineage>
        <taxon>Eukaryota</taxon>
        <taxon>Metazoa</taxon>
        <taxon>Chordata</taxon>
        <taxon>Craniata</taxon>
        <taxon>Vertebrata</taxon>
        <taxon>Euteleostomi</taxon>
        <taxon>Archelosauria</taxon>
        <taxon>Archosauria</taxon>
        <taxon>Dinosauria</taxon>
        <taxon>Saurischia</taxon>
        <taxon>Theropoda</taxon>
        <taxon>Coelurosauria</taxon>
        <taxon>Aves</taxon>
        <taxon>Palaeognathae</taxon>
        <taxon>Tinamiformes</taxon>
        <taxon>Tinamidae</taxon>
        <taxon>Nothoprocta</taxon>
    </lineage>
</organism>
<name>A0A8C6ZD94_NOTPE</name>
<dbReference type="AlphaFoldDB" id="A0A8C6ZD94"/>
<keyword evidence="2" id="KW-0472">Membrane</keyword>
<dbReference type="PRINTS" id="PR00220">
    <property type="entry name" value="SYNAPTOPHYSN"/>
</dbReference>
<feature type="compositionally biased region" description="Low complexity" evidence="1">
    <location>
        <begin position="205"/>
        <end position="220"/>
    </location>
</feature>
<feature type="compositionally biased region" description="Low complexity" evidence="1">
    <location>
        <begin position="132"/>
        <end position="159"/>
    </location>
</feature>
<dbReference type="Ensembl" id="ENSNPET00000011784.1">
    <property type="protein sequence ID" value="ENSNPEP00000011491.1"/>
    <property type="gene ID" value="ENSNPEG00000008629.1"/>
</dbReference>
<reference evidence="3" key="2">
    <citation type="submission" date="2025-09" db="UniProtKB">
        <authorList>
            <consortium name="Ensembl"/>
        </authorList>
    </citation>
    <scope>IDENTIFICATION</scope>
</reference>
<keyword evidence="2" id="KW-0812">Transmembrane</keyword>
<dbReference type="PANTHER" id="PTHR10306:SF8">
    <property type="entry name" value="SYNAPTOPHYSIN-LIKE PROTEIN 2"/>
    <property type="match status" value="1"/>
</dbReference>
<evidence type="ECO:0000313" key="4">
    <source>
        <dbReference type="Proteomes" id="UP000694420"/>
    </source>
</evidence>
<protein>
    <submittedName>
        <fullName evidence="3">Synaptophysin like 2</fullName>
    </submittedName>
</protein>
<dbReference type="GO" id="GO:0030672">
    <property type="term" value="C:synaptic vesicle membrane"/>
    <property type="evidence" value="ECO:0007669"/>
    <property type="project" value="TreeGrafter"/>
</dbReference>